<dbReference type="EMBL" id="CP041253">
    <property type="protein sequence ID" value="QDH77808.1"/>
    <property type="molecule type" value="Genomic_DNA"/>
</dbReference>
<feature type="transmembrane region" description="Helical" evidence="2">
    <location>
        <begin position="77"/>
        <end position="97"/>
    </location>
</feature>
<evidence type="ECO:0000313" key="3">
    <source>
        <dbReference type="EMBL" id="QDH77808.1"/>
    </source>
</evidence>
<proteinExistence type="predicted"/>
<keyword evidence="4" id="KW-1185">Reference proteome</keyword>
<protein>
    <submittedName>
        <fullName evidence="3">Uncharacterized protein</fullName>
    </submittedName>
</protein>
<gene>
    <name evidence="3" type="ORF">FKX85_01600</name>
</gene>
<evidence type="ECO:0000313" key="4">
    <source>
        <dbReference type="Proteomes" id="UP000316614"/>
    </source>
</evidence>
<feature type="transmembrane region" description="Helical" evidence="2">
    <location>
        <begin position="174"/>
        <end position="200"/>
    </location>
</feature>
<feature type="coiled-coil region" evidence="1">
    <location>
        <begin position="10"/>
        <end position="37"/>
    </location>
</feature>
<accession>A0A514CDB0</accession>
<reference evidence="3 4" key="1">
    <citation type="submission" date="2019-06" db="EMBL/GenBank/DDBJ databases">
        <title>Echinicola alkalisoli sp. nov. isolated from saline soil.</title>
        <authorList>
            <person name="Sun J.-Q."/>
            <person name="Xu L."/>
        </authorList>
    </citation>
    <scope>NUCLEOTIDE SEQUENCE [LARGE SCALE GENOMIC DNA]</scope>
    <source>
        <strain evidence="3 4">LN3S3</strain>
    </source>
</reference>
<keyword evidence="2" id="KW-0812">Transmembrane</keyword>
<dbReference type="RefSeq" id="WP_141613072.1">
    <property type="nucleotide sequence ID" value="NZ_CP041253.1"/>
</dbReference>
<evidence type="ECO:0000256" key="1">
    <source>
        <dbReference type="SAM" id="Coils"/>
    </source>
</evidence>
<dbReference type="Proteomes" id="UP000316614">
    <property type="component" value="Chromosome"/>
</dbReference>
<sequence length="208" mass="25019">MERQFIERYKRKTRRELQQIINNRADYREEAVRAAEKLLGESDEDPREEISVARTACKRNNPFGPILFARSFSYRDVLTVISSTLLCMALFQILNYYKDEFVFVEYYPFLKLFLFFVFIIINHVLYFKEHKRSNDLLGRSMVDLFFFLSFMLFYSVYEYVVYDSVFPLPLNAQVIVFLAIFTVFSILLFETIVDFIKYLLIKMKCQIF</sequence>
<keyword evidence="2" id="KW-0472">Membrane</keyword>
<feature type="transmembrane region" description="Helical" evidence="2">
    <location>
        <begin position="136"/>
        <end position="154"/>
    </location>
</feature>
<dbReference type="OrthoDB" id="982582at2"/>
<dbReference type="KEGG" id="echi:FKX85_01600"/>
<name>A0A514CDB0_9BACT</name>
<feature type="transmembrane region" description="Helical" evidence="2">
    <location>
        <begin position="109"/>
        <end position="127"/>
    </location>
</feature>
<evidence type="ECO:0000256" key="2">
    <source>
        <dbReference type="SAM" id="Phobius"/>
    </source>
</evidence>
<dbReference type="AlphaFoldDB" id="A0A514CDB0"/>
<keyword evidence="1" id="KW-0175">Coiled coil</keyword>
<keyword evidence="2" id="KW-1133">Transmembrane helix</keyword>
<organism evidence="3 4">
    <name type="scientific">Echinicola soli</name>
    <dbReference type="NCBI Taxonomy" id="2591634"/>
    <lineage>
        <taxon>Bacteria</taxon>
        <taxon>Pseudomonadati</taxon>
        <taxon>Bacteroidota</taxon>
        <taxon>Cytophagia</taxon>
        <taxon>Cytophagales</taxon>
        <taxon>Cyclobacteriaceae</taxon>
        <taxon>Echinicola</taxon>
    </lineage>
</organism>